<dbReference type="GO" id="GO:0003993">
    <property type="term" value="F:acid phosphatase activity"/>
    <property type="evidence" value="ECO:0007669"/>
    <property type="project" value="InterPro"/>
</dbReference>
<evidence type="ECO:0000256" key="1">
    <source>
        <dbReference type="ARBA" id="ARBA00022729"/>
    </source>
</evidence>
<feature type="domain" description="Calcineurin-like phosphoesterase" evidence="3">
    <location>
        <begin position="199"/>
        <end position="460"/>
    </location>
</feature>
<dbReference type="SUPFAM" id="SSF56300">
    <property type="entry name" value="Metallo-dependent phosphatases"/>
    <property type="match status" value="1"/>
</dbReference>
<dbReference type="PANTHER" id="PTHR43143">
    <property type="entry name" value="METALLOPHOSPHOESTERASE, CALCINEURIN SUPERFAMILY"/>
    <property type="match status" value="1"/>
</dbReference>
<keyword evidence="1 2" id="KW-0732">Signal</keyword>
<feature type="chain" id="PRO_5019351565" evidence="2">
    <location>
        <begin position="30"/>
        <end position="803"/>
    </location>
</feature>
<dbReference type="InterPro" id="IPR051918">
    <property type="entry name" value="STPP_CPPED1"/>
</dbReference>
<dbReference type="Pfam" id="PF01345">
    <property type="entry name" value="DUF11"/>
    <property type="match status" value="1"/>
</dbReference>
<dbReference type="InterPro" id="IPR029052">
    <property type="entry name" value="Metallo-depent_PP-like"/>
</dbReference>
<accession>A0A401JI10</accession>
<dbReference type="InterPro" id="IPR008963">
    <property type="entry name" value="Purple_acid_Pase-like_N"/>
</dbReference>
<evidence type="ECO:0000256" key="2">
    <source>
        <dbReference type="SAM" id="SignalP"/>
    </source>
</evidence>
<gene>
    <name evidence="5" type="ORF">SFMTTN_3564</name>
</gene>
<evidence type="ECO:0000259" key="3">
    <source>
        <dbReference type="Pfam" id="PF00149"/>
    </source>
</evidence>
<comment type="caution">
    <text evidence="5">The sequence shown here is derived from an EMBL/GenBank/DDBJ whole genome shotgun (WGS) entry which is preliminary data.</text>
</comment>
<dbReference type="AlphaFoldDB" id="A0A401JI10"/>
<dbReference type="Proteomes" id="UP000286806">
    <property type="component" value="Unassembled WGS sequence"/>
</dbReference>
<dbReference type="InterPro" id="IPR001434">
    <property type="entry name" value="OmcB-like_DUF11"/>
</dbReference>
<dbReference type="Gene3D" id="2.60.40.380">
    <property type="entry name" value="Purple acid phosphatase-like, N-terminal"/>
    <property type="match status" value="1"/>
</dbReference>
<sequence length="803" mass="86633">MPIQILKKSTIAVMIAAAFATMDSAPLLAMEVTYQPYIQPGDASNFAPHDLKVIAWQTDEPTPNPASYTVEYGKSQNYGATATTKGRVVDDYLSADPSLPKPPTASGANVNYYTVLKGLKYDTTYYYRVTGPGLPADGFAASFHTRKQNGRFSFEVMGDEGFFPALPNSNPARRVNYEARIVHQMYEVHNLSIPGVPQLPKPDLALNTGDNVYFDGAEGNYRDFWMPVWNNDISSNETGAPFIRHIPYYIVAGNHDLGGTGISANLLGTANAGRFSGGTGGGDALQYFNNYYFPLNGPLGVDLQNIFNGDSSAPTGFYFKYNGITYNSPAAIEAFRASTSVDTGKGSKRQIDSMGNYSFDQGNAHFVFLDGNPHLFDALLSYAPTYQSAPTSFPEYPSILRQWLIKDLDSTKQTWKIVVFHHPSFSSGNLTMRNFQMRRIAKLLEDHGVNVVFNGHEHNYQRTYPLRALASVADAPTTAGGPAVAIDNSFDGTRNTVPDGVIYLVEGAGGEGGHDNALEATRGSGKGVDQDDAATGSYSYGPGLTFPNGPASWLDDHLTGAEMSPFMPNAGQGPKITARFKAKVFSFADVVINHNKLSLYQMSEPLLATSSATPANPAPFGTDVNSVPLNDPIPDTLIDPATGQVVSEPAEGTSALLDTFTVTKPEVDETLKAKLSAPRTVAPGTKLSYTLSVNNRTGYALNGTQAVVTLPKGAAFAGTLGDTVTQHGREVVVTIGRLEPDETRSIQVEVKVPAVNDDNAVLIASAKIRSATAMPVDTDDVRTRIEDNGRDHKHRISRNEEHM</sequence>
<dbReference type="InterPro" id="IPR004843">
    <property type="entry name" value="Calcineurin-like_PHP"/>
</dbReference>
<reference evidence="5 6" key="1">
    <citation type="journal article" date="2019" name="Front. Microbiol.">
        <title>Genomes of Neutrophilic Sulfur-Oxidizing Chemolithoautotrophs Representing 9 Proteobacterial Species From 8 Genera.</title>
        <authorList>
            <person name="Watanabe T."/>
            <person name="Kojima H."/>
            <person name="Umezawa K."/>
            <person name="Hori C."/>
            <person name="Takasuka T.E."/>
            <person name="Kato Y."/>
            <person name="Fukui M."/>
        </authorList>
    </citation>
    <scope>NUCLEOTIDE SEQUENCE [LARGE SCALE GENOMIC DNA]</scope>
    <source>
        <strain evidence="5 6">TTN</strain>
    </source>
</reference>
<name>A0A401JI10_9PROT</name>
<evidence type="ECO:0000313" key="5">
    <source>
        <dbReference type="EMBL" id="GBL47722.1"/>
    </source>
</evidence>
<organism evidence="5 6">
    <name type="scientific">Sulfuriferula multivorans</name>
    <dbReference type="NCBI Taxonomy" id="1559896"/>
    <lineage>
        <taxon>Bacteria</taxon>
        <taxon>Pseudomonadati</taxon>
        <taxon>Pseudomonadota</taxon>
        <taxon>Betaproteobacteria</taxon>
        <taxon>Nitrosomonadales</taxon>
        <taxon>Sulfuricellaceae</taxon>
        <taxon>Sulfuriferula</taxon>
    </lineage>
</organism>
<feature type="domain" description="DUF11" evidence="4">
    <location>
        <begin position="678"/>
        <end position="780"/>
    </location>
</feature>
<dbReference type="SUPFAM" id="SSF49363">
    <property type="entry name" value="Purple acid phosphatase, N-terminal domain"/>
    <property type="match status" value="1"/>
</dbReference>
<feature type="signal peptide" evidence="2">
    <location>
        <begin position="1"/>
        <end position="29"/>
    </location>
</feature>
<evidence type="ECO:0000259" key="4">
    <source>
        <dbReference type="Pfam" id="PF01345"/>
    </source>
</evidence>
<keyword evidence="6" id="KW-1185">Reference proteome</keyword>
<dbReference type="Gene3D" id="3.60.21.10">
    <property type="match status" value="1"/>
</dbReference>
<dbReference type="GO" id="GO:0046872">
    <property type="term" value="F:metal ion binding"/>
    <property type="evidence" value="ECO:0007669"/>
    <property type="project" value="InterPro"/>
</dbReference>
<dbReference type="RefSeq" id="WP_189836465.1">
    <property type="nucleotide sequence ID" value="NZ_BGOW01000087.1"/>
</dbReference>
<evidence type="ECO:0000313" key="6">
    <source>
        <dbReference type="Proteomes" id="UP000286806"/>
    </source>
</evidence>
<proteinExistence type="predicted"/>
<dbReference type="Pfam" id="PF00149">
    <property type="entry name" value="Metallophos"/>
    <property type="match status" value="1"/>
</dbReference>
<dbReference type="EMBL" id="BGOW01000087">
    <property type="protein sequence ID" value="GBL47722.1"/>
    <property type="molecule type" value="Genomic_DNA"/>
</dbReference>
<protein>
    <submittedName>
        <fullName evidence="5">Purple acid phosphatase</fullName>
    </submittedName>
</protein>
<dbReference type="PANTHER" id="PTHR43143:SF1">
    <property type="entry name" value="SERINE_THREONINE-PROTEIN PHOSPHATASE CPPED1"/>
    <property type="match status" value="1"/>
</dbReference>